<dbReference type="SUPFAM" id="SSF53383">
    <property type="entry name" value="PLP-dependent transferases"/>
    <property type="match status" value="1"/>
</dbReference>
<dbReference type="GO" id="GO:0000271">
    <property type="term" value="P:polysaccharide biosynthetic process"/>
    <property type="evidence" value="ECO:0007669"/>
    <property type="project" value="TreeGrafter"/>
</dbReference>
<feature type="active site" description="Proton acceptor" evidence="1">
    <location>
        <position position="191"/>
    </location>
</feature>
<dbReference type="AlphaFoldDB" id="R7AHS2"/>
<evidence type="ECO:0000313" key="4">
    <source>
        <dbReference type="EMBL" id="CDD57915.1"/>
    </source>
</evidence>
<protein>
    <recommendedName>
        <fullName evidence="6">DegT/DnrJ/EryC1/StrS aminotransferase family protein</fullName>
    </recommendedName>
</protein>
<dbReference type="PIRSF" id="PIRSF000390">
    <property type="entry name" value="PLP_StrS"/>
    <property type="match status" value="1"/>
</dbReference>
<reference evidence="4" key="1">
    <citation type="submission" date="2012-11" db="EMBL/GenBank/DDBJ databases">
        <title>Dependencies among metagenomic species, viruses, plasmids and units of genetic variation.</title>
        <authorList>
            <person name="Nielsen H.B."/>
            <person name="Almeida M."/>
            <person name="Juncker A.S."/>
            <person name="Rasmussen S."/>
            <person name="Li J."/>
            <person name="Sunagawa S."/>
            <person name="Plichta D."/>
            <person name="Gautier L."/>
            <person name="Le Chatelier E."/>
            <person name="Peletier E."/>
            <person name="Bonde I."/>
            <person name="Nielsen T."/>
            <person name="Manichanh C."/>
            <person name="Arumugam M."/>
            <person name="Batto J."/>
            <person name="Santos M.B.Q.D."/>
            <person name="Blom N."/>
            <person name="Borruel N."/>
            <person name="Burgdorf K.S."/>
            <person name="Boumezbeur F."/>
            <person name="Casellas F."/>
            <person name="Dore J."/>
            <person name="Guarner F."/>
            <person name="Hansen T."/>
            <person name="Hildebrand F."/>
            <person name="Kaas R.S."/>
            <person name="Kennedy S."/>
            <person name="Kristiansen K."/>
            <person name="Kultima J.R."/>
            <person name="Leonard P."/>
            <person name="Levenez F."/>
            <person name="Lund O."/>
            <person name="Moumen B."/>
            <person name="Le Paslier D."/>
            <person name="Pons N."/>
            <person name="Pedersen O."/>
            <person name="Prifti E."/>
            <person name="Qin J."/>
            <person name="Raes J."/>
            <person name="Tap J."/>
            <person name="Tims S."/>
            <person name="Ussery D.W."/>
            <person name="Yamada T."/>
            <person name="MetaHit consortium"/>
            <person name="Renault P."/>
            <person name="Sicheritz-Ponten T."/>
            <person name="Bork P."/>
            <person name="Wang J."/>
            <person name="Brunak S."/>
            <person name="Ehrlich S.D."/>
        </authorList>
    </citation>
    <scope>NUCLEOTIDE SEQUENCE [LARGE SCALE GENOMIC DNA]</scope>
</reference>
<gene>
    <name evidence="4" type="ORF">BN656_01864</name>
</gene>
<dbReference type="InterPro" id="IPR000653">
    <property type="entry name" value="DegT/StrS_aminotransferase"/>
</dbReference>
<sequence>MQFRDLKAQYEALKDDIDKEISEVISSTSFISGKKVEELEQKLAEYVGVKHCVTCGNGTDALSMALMAWNIKEGDCAFVPDFTFFSSGETVAFEGATPIFVDVDSRTYNMDPAKLEKAIQKVIAEGKLKPRVIVAVDLFGLPADYDAIRLIADKYGLKILEDGAQGFGGELNGNRACSFGDIATTSFFPAKPLGCYGDGGAIFTDDDEIDAYLRSIRVHGKGSFKYDNVRIGWNSRLDTIQAAILLPKLEAFIEYERDKVNESAARYTELLKDWVITPDYDSRFISSWAQYCIQLKDERERDELQRQLKEQGIPTMIYYPKPMHRQQAFDYLTFDEAEYEVTNRLCKTVLELPMHPYMGEEADFIADSVVDIIKKIRNI</sequence>
<keyword evidence="2 3" id="KW-0663">Pyridoxal phosphate</keyword>
<dbReference type="Gene3D" id="3.40.640.10">
    <property type="entry name" value="Type I PLP-dependent aspartate aminotransferase-like (Major domain)"/>
    <property type="match status" value="1"/>
</dbReference>
<proteinExistence type="inferred from homology"/>
<evidence type="ECO:0000313" key="5">
    <source>
        <dbReference type="Proteomes" id="UP000018141"/>
    </source>
</evidence>
<dbReference type="EMBL" id="CBHH010000052">
    <property type="protein sequence ID" value="CDD57915.1"/>
    <property type="molecule type" value="Genomic_DNA"/>
</dbReference>
<evidence type="ECO:0008006" key="6">
    <source>
        <dbReference type="Google" id="ProtNLM"/>
    </source>
</evidence>
<comment type="similarity">
    <text evidence="3">Belongs to the DegT/DnrJ/EryC1 family.</text>
</comment>
<dbReference type="InterPro" id="IPR015421">
    <property type="entry name" value="PyrdxlP-dep_Trfase_major"/>
</dbReference>
<dbReference type="GO" id="GO:0030170">
    <property type="term" value="F:pyridoxal phosphate binding"/>
    <property type="evidence" value="ECO:0007669"/>
    <property type="project" value="TreeGrafter"/>
</dbReference>
<accession>R7AHS2</accession>
<feature type="modified residue" description="N6-(pyridoxal phosphate)lysine" evidence="2">
    <location>
        <position position="191"/>
    </location>
</feature>
<organism evidence="4 5">
    <name type="scientific">Bacteroides pectinophilus CAG:437</name>
    <dbReference type="NCBI Taxonomy" id="1263051"/>
    <lineage>
        <taxon>Bacteria</taxon>
        <taxon>Bacillati</taxon>
        <taxon>Bacillota</taxon>
        <taxon>Clostridia</taxon>
        <taxon>Eubacteriales</taxon>
    </lineage>
</organism>
<dbReference type="InterPro" id="IPR015424">
    <property type="entry name" value="PyrdxlP-dep_Trfase"/>
</dbReference>
<dbReference type="GO" id="GO:0008483">
    <property type="term" value="F:transaminase activity"/>
    <property type="evidence" value="ECO:0007669"/>
    <property type="project" value="TreeGrafter"/>
</dbReference>
<dbReference type="Proteomes" id="UP000018141">
    <property type="component" value="Unassembled WGS sequence"/>
</dbReference>
<evidence type="ECO:0000256" key="1">
    <source>
        <dbReference type="PIRSR" id="PIRSR000390-1"/>
    </source>
</evidence>
<dbReference type="InterPro" id="IPR015422">
    <property type="entry name" value="PyrdxlP-dep_Trfase_small"/>
</dbReference>
<dbReference type="PANTHER" id="PTHR30244">
    <property type="entry name" value="TRANSAMINASE"/>
    <property type="match status" value="1"/>
</dbReference>
<dbReference type="Gene3D" id="3.90.1150.10">
    <property type="entry name" value="Aspartate Aminotransferase, domain 1"/>
    <property type="match status" value="1"/>
</dbReference>
<dbReference type="CDD" id="cd00616">
    <property type="entry name" value="AHBA_syn"/>
    <property type="match status" value="1"/>
</dbReference>
<evidence type="ECO:0000256" key="2">
    <source>
        <dbReference type="PIRSR" id="PIRSR000390-2"/>
    </source>
</evidence>
<dbReference type="Pfam" id="PF01041">
    <property type="entry name" value="DegT_DnrJ_EryC1"/>
    <property type="match status" value="1"/>
</dbReference>
<comment type="caution">
    <text evidence="4">The sequence shown here is derived from an EMBL/GenBank/DDBJ whole genome shotgun (WGS) entry which is preliminary data.</text>
</comment>
<name>R7AHS2_9FIRM</name>
<dbReference type="PANTHER" id="PTHR30244:SF42">
    <property type="entry name" value="UDP-2-ACETAMIDO-2-DEOXY-3-OXO-D-GLUCURONATE AMINOTRANSFERASE"/>
    <property type="match status" value="1"/>
</dbReference>
<evidence type="ECO:0000256" key="3">
    <source>
        <dbReference type="RuleBase" id="RU004508"/>
    </source>
</evidence>